<dbReference type="AlphaFoldDB" id="A0A4Q9FFX4"/>
<dbReference type="OrthoDB" id="594879at2"/>
<dbReference type="Pfam" id="PF11738">
    <property type="entry name" value="DUF3298"/>
    <property type="match status" value="1"/>
</dbReference>
<feature type="domain" description="DUF3298" evidence="1">
    <location>
        <begin position="166"/>
        <end position="227"/>
    </location>
</feature>
<dbReference type="Proteomes" id="UP000291142">
    <property type="component" value="Unassembled WGS sequence"/>
</dbReference>
<proteinExistence type="predicted"/>
<comment type="caution">
    <text evidence="3">The sequence shown here is derived from an EMBL/GenBank/DDBJ whole genome shotgun (WGS) entry which is preliminary data.</text>
</comment>
<keyword evidence="4" id="KW-1185">Reference proteome</keyword>
<evidence type="ECO:0000259" key="1">
    <source>
        <dbReference type="Pfam" id="PF11738"/>
    </source>
</evidence>
<feature type="domain" description="Deacetylase PdaC" evidence="2">
    <location>
        <begin position="32"/>
        <end position="139"/>
    </location>
</feature>
<evidence type="ECO:0000259" key="2">
    <source>
        <dbReference type="Pfam" id="PF13739"/>
    </source>
</evidence>
<accession>A0A4Q9FFX4</accession>
<dbReference type="Gene3D" id="3.90.640.20">
    <property type="entry name" value="Heat-shock cognate protein, ATPase"/>
    <property type="match status" value="1"/>
</dbReference>
<dbReference type="Gene3D" id="3.30.565.40">
    <property type="entry name" value="Fervidobacterium nodosum Rt17-B1 like"/>
    <property type="match status" value="1"/>
</dbReference>
<dbReference type="InterPro" id="IPR025303">
    <property type="entry name" value="PdaC"/>
</dbReference>
<organism evidence="3 4">
    <name type="scientific">Hyunsoonleella flava</name>
    <dbReference type="NCBI Taxonomy" id="2527939"/>
    <lineage>
        <taxon>Bacteria</taxon>
        <taxon>Pseudomonadati</taxon>
        <taxon>Bacteroidota</taxon>
        <taxon>Flavobacteriia</taxon>
        <taxon>Flavobacteriales</taxon>
        <taxon>Flavobacteriaceae</taxon>
    </lineage>
</organism>
<dbReference type="PROSITE" id="PS51257">
    <property type="entry name" value="PROKAR_LIPOPROTEIN"/>
    <property type="match status" value="1"/>
</dbReference>
<sequence length="238" mass="26457">MSSRILSFFIILLIFSCKKEEKLTFSEIEITTENNALVRIFIPEATGNTTVSEAINSEIESFIASTLTIGNPEPENTPSSLSEQIDAFNTEFNNFIKDFPASTLTWEAQIDGEVMYQSDVVISIAITSYMNTGGAHGNTAISFLNFDTTSGKQIANEALFTDIKAFKNLAKRFFDAEVTDKTVLFEPDAFNLPANIGFSEEGVILLYNPYEIAPYATGIIEFTIPFEKAKDYLTFNSF</sequence>
<evidence type="ECO:0000313" key="3">
    <source>
        <dbReference type="EMBL" id="TBN00213.1"/>
    </source>
</evidence>
<evidence type="ECO:0000313" key="4">
    <source>
        <dbReference type="Proteomes" id="UP000291142"/>
    </source>
</evidence>
<protein>
    <submittedName>
        <fullName evidence="3">DUF4163 domain-containing protein</fullName>
    </submittedName>
</protein>
<dbReference type="InterPro" id="IPR037126">
    <property type="entry name" value="PdaC/RsiV-like_sf"/>
</dbReference>
<gene>
    <name evidence="3" type="ORF">EYD45_14840</name>
</gene>
<dbReference type="Pfam" id="PF13739">
    <property type="entry name" value="PdaC"/>
    <property type="match status" value="1"/>
</dbReference>
<reference evidence="3 4" key="1">
    <citation type="submission" date="2019-02" db="EMBL/GenBank/DDBJ databases">
        <title>Hyunsoonleella sp., isolated from marine sediment.</title>
        <authorList>
            <person name="Liu B.-T."/>
        </authorList>
    </citation>
    <scope>NUCLEOTIDE SEQUENCE [LARGE SCALE GENOMIC DNA]</scope>
    <source>
        <strain evidence="3 4">T58</strain>
    </source>
</reference>
<dbReference type="InterPro" id="IPR021729">
    <property type="entry name" value="DUF3298"/>
</dbReference>
<dbReference type="EMBL" id="SIRT01000015">
    <property type="protein sequence ID" value="TBN00213.1"/>
    <property type="molecule type" value="Genomic_DNA"/>
</dbReference>
<name>A0A4Q9FFX4_9FLAO</name>
<dbReference type="RefSeq" id="WP_130965348.1">
    <property type="nucleotide sequence ID" value="NZ_SIRT01000015.1"/>
</dbReference>